<feature type="chain" id="PRO_5034203606" evidence="2">
    <location>
        <begin position="21"/>
        <end position="146"/>
    </location>
</feature>
<keyword evidence="1" id="KW-0472">Membrane</keyword>
<feature type="signal peptide" evidence="2">
    <location>
        <begin position="1"/>
        <end position="20"/>
    </location>
</feature>
<keyword evidence="2" id="KW-0732">Signal</keyword>
<sequence length="146" mass="14849">MMFNVLSVFSFLLLLPSILAQEQGPIFVPFGWNKVPATARVIASSAGTTTYGLIDGGFAPGPATLVQTATTAASMFYVNSAPATPTTLSGVCNLASPIAMCTLNVFESGTSRPGNTSGGSVGTSTGTVLTMTTLALGFCLGLAFLR</sequence>
<protein>
    <submittedName>
        <fullName evidence="3">Uncharacterized protein</fullName>
    </submittedName>
</protein>
<dbReference type="EMBL" id="JAFIQS010000008">
    <property type="protein sequence ID" value="KAG5166890.1"/>
    <property type="molecule type" value="Genomic_DNA"/>
</dbReference>
<dbReference type="AlphaFoldDB" id="A0A8H7XWE4"/>
<name>A0A8H7XWE4_PSICU</name>
<feature type="transmembrane region" description="Helical" evidence="1">
    <location>
        <begin position="126"/>
        <end position="145"/>
    </location>
</feature>
<accession>A0A8H7XWE4</accession>
<gene>
    <name evidence="3" type="ORF">JR316_008982</name>
</gene>
<evidence type="ECO:0000256" key="1">
    <source>
        <dbReference type="SAM" id="Phobius"/>
    </source>
</evidence>
<proteinExistence type="predicted"/>
<keyword evidence="1" id="KW-0812">Transmembrane</keyword>
<evidence type="ECO:0000256" key="2">
    <source>
        <dbReference type="SAM" id="SignalP"/>
    </source>
</evidence>
<comment type="caution">
    <text evidence="3">The sequence shown here is derived from an EMBL/GenBank/DDBJ whole genome shotgun (WGS) entry which is preliminary data.</text>
</comment>
<organism evidence="3">
    <name type="scientific">Psilocybe cubensis</name>
    <name type="common">Psychedelic mushroom</name>
    <name type="synonym">Stropharia cubensis</name>
    <dbReference type="NCBI Taxonomy" id="181762"/>
    <lineage>
        <taxon>Eukaryota</taxon>
        <taxon>Fungi</taxon>
        <taxon>Dikarya</taxon>
        <taxon>Basidiomycota</taxon>
        <taxon>Agaricomycotina</taxon>
        <taxon>Agaricomycetes</taxon>
        <taxon>Agaricomycetidae</taxon>
        <taxon>Agaricales</taxon>
        <taxon>Agaricineae</taxon>
        <taxon>Strophariaceae</taxon>
        <taxon>Psilocybe</taxon>
    </lineage>
</organism>
<evidence type="ECO:0000313" key="3">
    <source>
        <dbReference type="EMBL" id="KAG5166890.1"/>
    </source>
</evidence>
<keyword evidence="1" id="KW-1133">Transmembrane helix</keyword>
<reference evidence="3" key="1">
    <citation type="submission" date="2021-02" db="EMBL/GenBank/DDBJ databases">
        <title>Psilocybe cubensis genome.</title>
        <authorList>
            <person name="Mckernan K.J."/>
            <person name="Crawford S."/>
            <person name="Trippe A."/>
            <person name="Kane L.T."/>
            <person name="Mclaughlin S."/>
        </authorList>
    </citation>
    <scope>NUCLEOTIDE SEQUENCE [LARGE SCALE GENOMIC DNA]</scope>
    <source>
        <strain evidence="3">MGC-MH-2018</strain>
    </source>
</reference>